<feature type="region of interest" description="Disordered" evidence="12">
    <location>
        <begin position="331"/>
        <end position="451"/>
    </location>
</feature>
<evidence type="ECO:0000256" key="4">
    <source>
        <dbReference type="ARBA" id="ARBA00022473"/>
    </source>
</evidence>
<evidence type="ECO:0000256" key="11">
    <source>
        <dbReference type="PROSITE-ProRule" id="PRU00267"/>
    </source>
</evidence>
<protein>
    <submittedName>
        <fullName evidence="15">Protein maelstrom homolog isoform X1</fullName>
    </submittedName>
</protein>
<proteinExistence type="inferred from homology"/>
<keyword evidence="5" id="KW-0963">Cytoplasm</keyword>
<dbReference type="Gene3D" id="1.10.30.10">
    <property type="entry name" value="High mobility group box domain"/>
    <property type="match status" value="1"/>
</dbReference>
<evidence type="ECO:0000256" key="5">
    <source>
        <dbReference type="ARBA" id="ARBA00022490"/>
    </source>
</evidence>
<dbReference type="GO" id="GO:0007283">
    <property type="term" value="P:spermatogenesis"/>
    <property type="evidence" value="ECO:0007669"/>
    <property type="project" value="TreeGrafter"/>
</dbReference>
<feature type="compositionally biased region" description="Low complexity" evidence="12">
    <location>
        <begin position="349"/>
        <end position="362"/>
    </location>
</feature>
<dbReference type="OrthoDB" id="24555at2759"/>
<evidence type="ECO:0000256" key="9">
    <source>
        <dbReference type="ARBA" id="ARBA00023242"/>
    </source>
</evidence>
<reference evidence="15" key="1">
    <citation type="submission" date="2025-08" db="UniProtKB">
        <authorList>
            <consortium name="RefSeq"/>
        </authorList>
    </citation>
    <scope>IDENTIFICATION</scope>
    <source>
        <tissue evidence="15">Whole sample</tissue>
    </source>
</reference>
<evidence type="ECO:0000256" key="12">
    <source>
        <dbReference type="SAM" id="MobiDB-lite"/>
    </source>
</evidence>
<dbReference type="GO" id="GO:0030154">
    <property type="term" value="P:cell differentiation"/>
    <property type="evidence" value="ECO:0007669"/>
    <property type="project" value="UniProtKB-KW"/>
</dbReference>
<name>A0A8B8DLK0_CRAVI</name>
<feature type="region of interest" description="Disordered" evidence="12">
    <location>
        <begin position="514"/>
        <end position="618"/>
    </location>
</feature>
<keyword evidence="10" id="KW-0469">Meiosis</keyword>
<comment type="subcellular location">
    <subcellularLocation>
        <location evidence="2">Cytoplasm</location>
    </subcellularLocation>
    <subcellularLocation>
        <location evidence="1">Nucleus</location>
    </subcellularLocation>
</comment>
<dbReference type="PANTHER" id="PTHR21358">
    <property type="entry name" value="PROTEIN MAELSTROM HOMOLOG"/>
    <property type="match status" value="1"/>
</dbReference>
<evidence type="ECO:0000256" key="7">
    <source>
        <dbReference type="ARBA" id="ARBA00023125"/>
    </source>
</evidence>
<dbReference type="InterPro" id="IPR009071">
    <property type="entry name" value="HMG_box_dom"/>
</dbReference>
<evidence type="ECO:0000256" key="1">
    <source>
        <dbReference type="ARBA" id="ARBA00004123"/>
    </source>
</evidence>
<dbReference type="AlphaFoldDB" id="A0A8B8DLK0"/>
<gene>
    <name evidence="15" type="primary">LOC111127542</name>
</gene>
<feature type="domain" description="HMG box" evidence="13">
    <location>
        <begin position="3"/>
        <end position="63"/>
    </location>
</feature>
<dbReference type="GeneID" id="111127542"/>
<keyword evidence="14" id="KW-1185">Reference proteome</keyword>
<evidence type="ECO:0000256" key="8">
    <source>
        <dbReference type="ARBA" id="ARBA00023158"/>
    </source>
</evidence>
<dbReference type="InterPro" id="IPR024970">
    <property type="entry name" value="Maelstrom"/>
</dbReference>
<dbReference type="Pfam" id="PF09011">
    <property type="entry name" value="HMG_box_2"/>
    <property type="match status" value="1"/>
</dbReference>
<dbReference type="SMART" id="SM00398">
    <property type="entry name" value="HMG"/>
    <property type="match status" value="1"/>
</dbReference>
<evidence type="ECO:0000256" key="10">
    <source>
        <dbReference type="ARBA" id="ARBA00023254"/>
    </source>
</evidence>
<dbReference type="GO" id="GO:0045892">
    <property type="term" value="P:negative regulation of DNA-templated transcription"/>
    <property type="evidence" value="ECO:0007669"/>
    <property type="project" value="TreeGrafter"/>
</dbReference>
<organism evidence="14 15">
    <name type="scientific">Crassostrea virginica</name>
    <name type="common">Eastern oyster</name>
    <dbReference type="NCBI Taxonomy" id="6565"/>
    <lineage>
        <taxon>Eukaryota</taxon>
        <taxon>Metazoa</taxon>
        <taxon>Spiralia</taxon>
        <taxon>Lophotrochozoa</taxon>
        <taxon>Mollusca</taxon>
        <taxon>Bivalvia</taxon>
        <taxon>Autobranchia</taxon>
        <taxon>Pteriomorphia</taxon>
        <taxon>Ostreida</taxon>
        <taxon>Ostreoidea</taxon>
        <taxon>Ostreidae</taxon>
        <taxon>Crassostrea</taxon>
    </lineage>
</organism>
<evidence type="ECO:0000256" key="2">
    <source>
        <dbReference type="ARBA" id="ARBA00004496"/>
    </source>
</evidence>
<dbReference type="Pfam" id="PF13017">
    <property type="entry name" value="Maelstrom"/>
    <property type="match status" value="1"/>
</dbReference>
<keyword evidence="8" id="KW-0943">RNA-mediated gene silencing</keyword>
<dbReference type="InterPro" id="IPR036910">
    <property type="entry name" value="HMG_box_dom_sf"/>
</dbReference>
<dbReference type="GO" id="GO:0005634">
    <property type="term" value="C:nucleus"/>
    <property type="evidence" value="ECO:0007669"/>
    <property type="project" value="UniProtKB-SubCell"/>
</dbReference>
<accession>A0A8B8DLK0</accession>
<keyword evidence="7 11" id="KW-0238">DNA-binding</keyword>
<keyword evidence="9 11" id="KW-0539">Nucleus</keyword>
<dbReference type="GO" id="GO:0060964">
    <property type="term" value="P:regulation of miRNA-mediated gene silencing"/>
    <property type="evidence" value="ECO:0007669"/>
    <property type="project" value="InterPro"/>
</dbReference>
<dbReference type="GO" id="GO:0043565">
    <property type="term" value="F:sequence-specific DNA binding"/>
    <property type="evidence" value="ECO:0007669"/>
    <property type="project" value="TreeGrafter"/>
</dbReference>
<feature type="compositionally biased region" description="Polar residues" evidence="12">
    <location>
        <begin position="571"/>
        <end position="591"/>
    </location>
</feature>
<evidence type="ECO:0000256" key="3">
    <source>
        <dbReference type="ARBA" id="ARBA00007057"/>
    </source>
</evidence>
<dbReference type="GO" id="GO:0043186">
    <property type="term" value="C:P granule"/>
    <property type="evidence" value="ECO:0007669"/>
    <property type="project" value="TreeGrafter"/>
</dbReference>
<dbReference type="SUPFAM" id="SSF47095">
    <property type="entry name" value="HMG-box"/>
    <property type="match status" value="1"/>
</dbReference>
<dbReference type="KEGG" id="cvn:111127542"/>
<comment type="similarity">
    <text evidence="3">Belongs to the maelstrom family.</text>
</comment>
<dbReference type="CDD" id="cd21992">
    <property type="entry name" value="HMG-box_MAEL"/>
    <property type="match status" value="1"/>
</dbReference>
<dbReference type="GO" id="GO:0034587">
    <property type="term" value="P:piRNA processing"/>
    <property type="evidence" value="ECO:0007669"/>
    <property type="project" value="TreeGrafter"/>
</dbReference>
<evidence type="ECO:0000313" key="14">
    <source>
        <dbReference type="Proteomes" id="UP000694844"/>
    </source>
</evidence>
<dbReference type="PANTHER" id="PTHR21358:SF4">
    <property type="entry name" value="PROTEIN MAELSTROM HOMOLOG"/>
    <property type="match status" value="1"/>
</dbReference>
<dbReference type="PROSITE" id="PS50118">
    <property type="entry name" value="HMG_BOX_2"/>
    <property type="match status" value="1"/>
</dbReference>
<evidence type="ECO:0000256" key="6">
    <source>
        <dbReference type="ARBA" id="ARBA00022782"/>
    </source>
</evidence>
<dbReference type="GO" id="GO:0007140">
    <property type="term" value="P:male meiotic nuclear division"/>
    <property type="evidence" value="ECO:0007669"/>
    <property type="project" value="TreeGrafter"/>
</dbReference>
<feature type="DNA-binding region" description="HMG box" evidence="11">
    <location>
        <begin position="3"/>
        <end position="63"/>
    </location>
</feature>
<dbReference type="Proteomes" id="UP000694844">
    <property type="component" value="Chromosome 3"/>
</dbReference>
<keyword evidence="4" id="KW-0217">Developmental protein</keyword>
<evidence type="ECO:0000313" key="15">
    <source>
        <dbReference type="RefSeq" id="XP_022328464.1"/>
    </source>
</evidence>
<evidence type="ECO:0000259" key="13">
    <source>
        <dbReference type="PROSITE" id="PS50118"/>
    </source>
</evidence>
<dbReference type="InterPro" id="IPR039259">
    <property type="entry name" value="Protein_maelstrom"/>
</dbReference>
<sequence>MPKKPARNAFYFFMKDLEPVLKKEGRVFPNGMQDIVPIAHPRWKDLPEKDKALYEKKAKDYKKMMRGADGDCFRMDNQGKLLSERVDYEAETEQQRQKERMSVRGKWPPGKEVANEVFYLINFQTLCVTDDGHYLPAEIAVIEYSVRRGVSKKLHRFIEPGRIPMGYRGACKDKSEDYHKIPMENFENADSNYRGLWIQLENFVNPNGEKPEYPPMYCLGNDIKETVYCLEWIHGRACLGIPNRLRKVYELEGMVTDLYQHIGLSVSKTRVIDMLTSSSWDYEPKTRCDYHEELECKYCSLGIIQRYAYAMSDSLCSLMNIELTGRHLPVRSDNPVVALPPSSMKIKAPPQIQRNQRPPIQQKNSYSALAEKNKKDESEDESDDDTQSLTSLRRPHLPVNMAPAPKDPWAEQPKPQAPSMGRGMWTGTPIPSNPPPPKPTHSEFPSLGRGMAGVGGIPSGGFTPGAEDFPGLGRSVGVGLGRGTGVKGVGIGRGVPLSHTQQPEGQKFAGRALAPDPRLAPVPPASWVQEEPNKPSLSSLSQSLQQSSTSQTTNSSVPPGFSPMEKPVRNSVPQQPTLASPMSSMTHSQRATEVVGRGRGIMGTLDPTLKLPKGRGYAPPGMGKGEHFTWNNVAHEPPVFMEHM</sequence>
<keyword evidence="6" id="KW-0221">Differentiation</keyword>
<feature type="compositionally biased region" description="Low complexity" evidence="12">
    <location>
        <begin position="536"/>
        <end position="556"/>
    </location>
</feature>
<dbReference type="RefSeq" id="XP_022328464.1">
    <property type="nucleotide sequence ID" value="XM_022472756.1"/>
</dbReference>